<dbReference type="Proteomes" id="UP000823597">
    <property type="component" value="Unassembled WGS sequence"/>
</dbReference>
<sequence>MDLITCSHIYKSFGAFKALDDISLDFPEGKVFGLLGPNGAGKTTLIRIINRITIPSEGEVFFRGKHMTDEDVEKIGYMPEERGLYRKMKVGDQALYLARLRGMSHSDAMSELKKWFVRFGIESWWNKKIEELSKGMAQKIQFITTVVHRPKLIIMDEPFSGFDPVNAQLIRDEMLRLKDEGATIVLSTHNMQSVEELCDSIALINKAHVVESGRIDDIRHKYGSNNVEIVYSLPSGDAPVLSDGRCFRVLSDEDDMGRHTAVLEVDKGTASKELLSEIIQNVNIISYKELLPRMNDIFIKLVTGGTAAVNRPAEADSRIAASQSEE</sequence>
<dbReference type="InterPro" id="IPR017871">
    <property type="entry name" value="ABC_transporter-like_CS"/>
</dbReference>
<keyword evidence="4" id="KW-0547">Nucleotide-binding</keyword>
<dbReference type="InterPro" id="IPR025302">
    <property type="entry name" value="DrrA1/2-like_C"/>
</dbReference>
<dbReference type="InterPro" id="IPR003593">
    <property type="entry name" value="AAA+_ATPase"/>
</dbReference>
<dbReference type="PANTHER" id="PTHR42711">
    <property type="entry name" value="ABC TRANSPORTER ATP-BINDING PROTEIN"/>
    <property type="match status" value="1"/>
</dbReference>
<reference evidence="7" key="2">
    <citation type="journal article" date="2021" name="PeerJ">
        <title>Extensive microbial diversity within the chicken gut microbiome revealed by metagenomics and culture.</title>
        <authorList>
            <person name="Gilroy R."/>
            <person name="Ravi A."/>
            <person name="Getino M."/>
            <person name="Pursley I."/>
            <person name="Horton D.L."/>
            <person name="Alikhan N.F."/>
            <person name="Baker D."/>
            <person name="Gharbi K."/>
            <person name="Hall N."/>
            <person name="Watson M."/>
            <person name="Adriaenssens E.M."/>
            <person name="Foster-Nyarko E."/>
            <person name="Jarju S."/>
            <person name="Secka A."/>
            <person name="Antonio M."/>
            <person name="Oren A."/>
            <person name="Chaudhuri R.R."/>
            <person name="La Ragione R."/>
            <person name="Hildebrand F."/>
            <person name="Pallen M.J."/>
        </authorList>
    </citation>
    <scope>NUCLEOTIDE SEQUENCE</scope>
    <source>
        <strain evidence="7">10037</strain>
    </source>
</reference>
<evidence type="ECO:0000313" key="8">
    <source>
        <dbReference type="Proteomes" id="UP000823597"/>
    </source>
</evidence>
<dbReference type="GO" id="GO:0016887">
    <property type="term" value="F:ATP hydrolysis activity"/>
    <property type="evidence" value="ECO:0007669"/>
    <property type="project" value="InterPro"/>
</dbReference>
<proteinExistence type="inferred from homology"/>
<dbReference type="Pfam" id="PF00005">
    <property type="entry name" value="ABC_tran"/>
    <property type="match status" value="1"/>
</dbReference>
<keyword evidence="3" id="KW-0536">Nodulation</keyword>
<keyword evidence="5 7" id="KW-0067">ATP-binding</keyword>
<evidence type="ECO:0000256" key="2">
    <source>
        <dbReference type="ARBA" id="ARBA00022448"/>
    </source>
</evidence>
<dbReference type="InterPro" id="IPR003439">
    <property type="entry name" value="ABC_transporter-like_ATP-bd"/>
</dbReference>
<dbReference type="GO" id="GO:0005524">
    <property type="term" value="F:ATP binding"/>
    <property type="evidence" value="ECO:0007669"/>
    <property type="project" value="UniProtKB-KW"/>
</dbReference>
<evidence type="ECO:0000256" key="3">
    <source>
        <dbReference type="ARBA" id="ARBA00022458"/>
    </source>
</evidence>
<reference evidence="7" key="1">
    <citation type="submission" date="2020-10" db="EMBL/GenBank/DDBJ databases">
        <authorList>
            <person name="Gilroy R."/>
        </authorList>
    </citation>
    <scope>NUCLEOTIDE SEQUENCE</scope>
    <source>
        <strain evidence="7">10037</strain>
    </source>
</reference>
<dbReference type="Gene3D" id="3.40.50.300">
    <property type="entry name" value="P-loop containing nucleotide triphosphate hydrolases"/>
    <property type="match status" value="1"/>
</dbReference>
<dbReference type="InterPro" id="IPR027417">
    <property type="entry name" value="P-loop_NTPase"/>
</dbReference>
<gene>
    <name evidence="7" type="ORF">IAB93_08700</name>
</gene>
<evidence type="ECO:0000313" key="7">
    <source>
        <dbReference type="EMBL" id="MBO8466051.1"/>
    </source>
</evidence>
<name>A0A9D9NA64_9BACT</name>
<dbReference type="PANTHER" id="PTHR42711:SF5">
    <property type="entry name" value="ABC TRANSPORTER ATP-BINDING PROTEIN NATA"/>
    <property type="match status" value="1"/>
</dbReference>
<accession>A0A9D9NA64</accession>
<evidence type="ECO:0000256" key="1">
    <source>
        <dbReference type="ARBA" id="ARBA00005417"/>
    </source>
</evidence>
<protein>
    <submittedName>
        <fullName evidence="7">ATP-binding cassette domain-containing protein</fullName>
    </submittedName>
</protein>
<dbReference type="AlphaFoldDB" id="A0A9D9NA64"/>
<dbReference type="PROSITE" id="PS00211">
    <property type="entry name" value="ABC_TRANSPORTER_1"/>
    <property type="match status" value="1"/>
</dbReference>
<organism evidence="7 8">
    <name type="scientific">Candidatus Merdivivens pullistercoris</name>
    <dbReference type="NCBI Taxonomy" id="2840873"/>
    <lineage>
        <taxon>Bacteria</taxon>
        <taxon>Pseudomonadati</taxon>
        <taxon>Bacteroidota</taxon>
        <taxon>Bacteroidia</taxon>
        <taxon>Bacteroidales</taxon>
        <taxon>Muribaculaceae</taxon>
        <taxon>Muribaculaceae incertae sedis</taxon>
        <taxon>Candidatus Merdivivens</taxon>
    </lineage>
</organism>
<feature type="domain" description="ABC transporter" evidence="6">
    <location>
        <begin position="4"/>
        <end position="231"/>
    </location>
</feature>
<evidence type="ECO:0000256" key="4">
    <source>
        <dbReference type="ARBA" id="ARBA00022741"/>
    </source>
</evidence>
<dbReference type="Pfam" id="PF13732">
    <property type="entry name" value="DrrA1-3_C"/>
    <property type="match status" value="1"/>
</dbReference>
<comment type="caution">
    <text evidence="7">The sequence shown here is derived from an EMBL/GenBank/DDBJ whole genome shotgun (WGS) entry which is preliminary data.</text>
</comment>
<keyword evidence="2" id="KW-0813">Transport</keyword>
<dbReference type="SUPFAM" id="SSF52540">
    <property type="entry name" value="P-loop containing nucleoside triphosphate hydrolases"/>
    <property type="match status" value="1"/>
</dbReference>
<dbReference type="SMART" id="SM00382">
    <property type="entry name" value="AAA"/>
    <property type="match status" value="1"/>
</dbReference>
<evidence type="ECO:0000259" key="6">
    <source>
        <dbReference type="PROSITE" id="PS50893"/>
    </source>
</evidence>
<dbReference type="InterPro" id="IPR050763">
    <property type="entry name" value="ABC_transporter_ATP-binding"/>
</dbReference>
<dbReference type="PROSITE" id="PS50893">
    <property type="entry name" value="ABC_TRANSPORTER_2"/>
    <property type="match status" value="1"/>
</dbReference>
<dbReference type="EMBL" id="JADIME010000092">
    <property type="protein sequence ID" value="MBO8466051.1"/>
    <property type="molecule type" value="Genomic_DNA"/>
</dbReference>
<evidence type="ECO:0000256" key="5">
    <source>
        <dbReference type="ARBA" id="ARBA00022840"/>
    </source>
</evidence>
<comment type="similarity">
    <text evidence="1">Belongs to the ABC transporter superfamily.</text>
</comment>